<sequence>MKLSSAMSRRFPCAASWTHGGSTYVVTDEGICYIVERNGEYIGAIDGYRDLDTFAAANGWPADGTTYTQLSR</sequence>
<proteinExistence type="predicted"/>
<name>A0A8S5UK92_9CAUD</name>
<reference evidence="1" key="1">
    <citation type="journal article" date="2021" name="Proc. Natl. Acad. Sci. U.S.A.">
        <title>A Catalog of Tens of Thousands of Viruses from Human Metagenomes Reveals Hidden Associations with Chronic Diseases.</title>
        <authorList>
            <person name="Tisza M.J."/>
            <person name="Buck C.B."/>
        </authorList>
    </citation>
    <scope>NUCLEOTIDE SEQUENCE</scope>
    <source>
        <strain evidence="1">CtkHJ36</strain>
    </source>
</reference>
<evidence type="ECO:0000313" key="1">
    <source>
        <dbReference type="EMBL" id="DAF94909.1"/>
    </source>
</evidence>
<accession>A0A8S5UK92</accession>
<organism evidence="1">
    <name type="scientific">Ackermannviridae sp. ctkHJ36</name>
    <dbReference type="NCBI Taxonomy" id="2825754"/>
    <lineage>
        <taxon>Viruses</taxon>
        <taxon>Duplodnaviria</taxon>
        <taxon>Heunggongvirae</taxon>
        <taxon>Uroviricota</taxon>
        <taxon>Caudoviricetes</taxon>
        <taxon>Pantevenvirales</taxon>
        <taxon>Ackermannviridae</taxon>
    </lineage>
</organism>
<protein>
    <submittedName>
        <fullName evidence="1">Uncharacterized protein</fullName>
    </submittedName>
</protein>
<dbReference type="EMBL" id="BK016098">
    <property type="protein sequence ID" value="DAF94909.1"/>
    <property type="molecule type" value="Genomic_DNA"/>
</dbReference>